<sequence length="958" mass="106854">MSSLSGSHTAGKKRKVISVILLNKEEYFVYVDVKAKFQEVFNQVATHLTLRETEYFGLALKKDKEYHFVSNDEKIHKHAPKNWKSSTGEGFDGHGQPVLTVYFRVQFYVDQVVLLREKATRHLYYLQLKENVLNYGHVCTEEKCFQFAALALQADIGSYSSVPSEGRYFDPREYFPAWIIEKRGVGYLVDNAPVVHKDLHNVPRSEAEWRFIKETTVSPAAHNLHFYRLKKRKTDKTWNAWLGICAKGIQIYEDQDDGFKDLISTFLWPDIGKLTFDKKKFEIRSLGSPAGRKFAYYTECDSKSKYLLYICRNTHMFQMAIQPKLVEIRHLEAEDKRRYRESYIYSDARDLVTNGGPFKANRSPRSKTVISGNQRFSVISDASSNTTSGIASDKMTVSFEESDEHSREIIIDCPPRAGNFPGATSTHLPRSAGPVTISTLPGYKHSPIPGLNKSPVLNNKDFQAYTFPSNRAHSNPNQFAGRIVTNPSCVPSQNPVTSTSGQPSMQVISSANSNYIFQQQQGGVYGKVLPMYSVNPTVSPLGLTKEKTSRPASRSGSRKDSFKEILGQLHVHNPNLPPSVVSPSTSVDIPWLGFVQPVHLDTVDNHVNSPVGSDPRSHRSYTSDDSNQSTVASTSTVRSGGGEIHYQTASHSSASLGSMDIKFRETEEYIPQEFVPPPPLFTDEGAKLDAPPNELIQQGSLLSEQMHINPPETGAPSAKVEDQKVTSKDNDYPKSKSPEGASGAVKKSKPTHITVQNQKEVLHPEIEEIRGQSHAFSLPFITALCNDMSLIPTHSNSGSIAGSYDMSTIHSTDSRTSRTLHETDPRRLSANYPSGTMISIQSNRPFSWHSEGFDLDAQLATQGMNGGLFYPYPTPSIENHRSVPQNLSDFTTTNPTSSWAQTLAYNMPYQRNADQYSPELIASHLMIPPRLSSGGHNGNTEENIRHKSLNFKENVGIA</sequence>
<dbReference type="InterPro" id="IPR018979">
    <property type="entry name" value="FERM_N"/>
</dbReference>
<feature type="compositionally biased region" description="Polar residues" evidence="1">
    <location>
        <begin position="623"/>
        <end position="638"/>
    </location>
</feature>
<dbReference type="AlphaFoldDB" id="A0ABD3WL70"/>
<dbReference type="InterPro" id="IPR029071">
    <property type="entry name" value="Ubiquitin-like_domsf"/>
</dbReference>
<dbReference type="CDD" id="cd13185">
    <property type="entry name" value="FERM_C_FRMD1_FRMD6"/>
    <property type="match status" value="1"/>
</dbReference>
<dbReference type="SMART" id="SM00295">
    <property type="entry name" value="B41"/>
    <property type="match status" value="1"/>
</dbReference>
<dbReference type="InterPro" id="IPR035963">
    <property type="entry name" value="FERM_2"/>
</dbReference>
<dbReference type="InterPro" id="IPR018980">
    <property type="entry name" value="FERM_PH-like_C"/>
</dbReference>
<dbReference type="SUPFAM" id="SSF54236">
    <property type="entry name" value="Ubiquitin-like"/>
    <property type="match status" value="1"/>
</dbReference>
<feature type="compositionally biased region" description="Basic and acidic residues" evidence="1">
    <location>
        <begin position="812"/>
        <end position="827"/>
    </location>
</feature>
<dbReference type="InterPro" id="IPR047145">
    <property type="entry name" value="FRMD6-like"/>
</dbReference>
<dbReference type="SUPFAM" id="SSF50729">
    <property type="entry name" value="PH domain-like"/>
    <property type="match status" value="1"/>
</dbReference>
<dbReference type="Gene3D" id="1.20.80.10">
    <property type="match status" value="1"/>
</dbReference>
<feature type="region of interest" description="Disordered" evidence="1">
    <location>
        <begin position="809"/>
        <end position="835"/>
    </location>
</feature>
<dbReference type="CDD" id="cd14473">
    <property type="entry name" value="FERM_B-lobe"/>
    <property type="match status" value="1"/>
</dbReference>
<dbReference type="Gene3D" id="2.30.29.30">
    <property type="entry name" value="Pleckstrin-homology domain (PH domain)/Phosphotyrosine-binding domain (PTB)"/>
    <property type="match status" value="1"/>
</dbReference>
<evidence type="ECO:0000256" key="1">
    <source>
        <dbReference type="SAM" id="MobiDB-lite"/>
    </source>
</evidence>
<dbReference type="InterPro" id="IPR041781">
    <property type="entry name" value="FRMD6-FERM_C"/>
</dbReference>
<dbReference type="PROSITE" id="PS50057">
    <property type="entry name" value="FERM_3"/>
    <property type="match status" value="1"/>
</dbReference>
<dbReference type="PANTHER" id="PTHR13429:SF5">
    <property type="entry name" value="PROTEIN EXPANDED"/>
    <property type="match status" value="1"/>
</dbReference>
<dbReference type="InterPro" id="IPR019749">
    <property type="entry name" value="Band_41_domain"/>
</dbReference>
<protein>
    <recommendedName>
        <fullName evidence="2">FERM domain-containing protein</fullName>
    </recommendedName>
</protein>
<reference evidence="3 4" key="1">
    <citation type="submission" date="2024-11" db="EMBL/GenBank/DDBJ databases">
        <title>Chromosome-level genome assembly of the freshwater bivalve Anodonta woodiana.</title>
        <authorList>
            <person name="Chen X."/>
        </authorList>
    </citation>
    <scope>NUCLEOTIDE SEQUENCE [LARGE SCALE GENOMIC DNA]</scope>
    <source>
        <strain evidence="3">MN2024</strain>
        <tissue evidence="3">Gills</tissue>
    </source>
</reference>
<dbReference type="PRINTS" id="PR00935">
    <property type="entry name" value="BAND41"/>
</dbReference>
<dbReference type="SMART" id="SM01196">
    <property type="entry name" value="FERM_C"/>
    <property type="match status" value="1"/>
</dbReference>
<evidence type="ECO:0000313" key="4">
    <source>
        <dbReference type="Proteomes" id="UP001634394"/>
    </source>
</evidence>
<dbReference type="Pfam" id="PF09380">
    <property type="entry name" value="FERM_C"/>
    <property type="match status" value="1"/>
</dbReference>
<dbReference type="InterPro" id="IPR000299">
    <property type="entry name" value="FERM_domain"/>
</dbReference>
<dbReference type="PANTHER" id="PTHR13429">
    <property type="entry name" value="FERM DOMAIN (PROTEIN4.1-EZRIN-RADIXIN-MOESIN) FAMILY"/>
    <property type="match status" value="1"/>
</dbReference>
<dbReference type="Pfam" id="PF09379">
    <property type="entry name" value="FERM_N"/>
    <property type="match status" value="1"/>
</dbReference>
<dbReference type="InterPro" id="IPR014352">
    <property type="entry name" value="FERM/acyl-CoA-bd_prot_sf"/>
</dbReference>
<name>A0ABD3WL70_SINWO</name>
<dbReference type="Pfam" id="PF00373">
    <property type="entry name" value="FERM_M"/>
    <property type="match status" value="1"/>
</dbReference>
<feature type="region of interest" description="Disordered" evidence="1">
    <location>
        <begin position="706"/>
        <end position="752"/>
    </location>
</feature>
<organism evidence="3 4">
    <name type="scientific">Sinanodonta woodiana</name>
    <name type="common">Chinese pond mussel</name>
    <name type="synonym">Anodonta woodiana</name>
    <dbReference type="NCBI Taxonomy" id="1069815"/>
    <lineage>
        <taxon>Eukaryota</taxon>
        <taxon>Metazoa</taxon>
        <taxon>Spiralia</taxon>
        <taxon>Lophotrochozoa</taxon>
        <taxon>Mollusca</taxon>
        <taxon>Bivalvia</taxon>
        <taxon>Autobranchia</taxon>
        <taxon>Heteroconchia</taxon>
        <taxon>Palaeoheterodonta</taxon>
        <taxon>Unionida</taxon>
        <taxon>Unionoidea</taxon>
        <taxon>Unionidae</taxon>
        <taxon>Unioninae</taxon>
        <taxon>Sinanodonta</taxon>
    </lineage>
</organism>
<dbReference type="EMBL" id="JBJQND010000006">
    <property type="protein sequence ID" value="KAL3874709.1"/>
    <property type="molecule type" value="Genomic_DNA"/>
</dbReference>
<evidence type="ECO:0000313" key="3">
    <source>
        <dbReference type="EMBL" id="KAL3874709.1"/>
    </source>
</evidence>
<proteinExistence type="predicted"/>
<feature type="compositionally biased region" description="Basic and acidic residues" evidence="1">
    <location>
        <begin position="719"/>
        <end position="737"/>
    </location>
</feature>
<keyword evidence="4" id="KW-1185">Reference proteome</keyword>
<feature type="domain" description="FERM" evidence="2">
    <location>
        <begin position="15"/>
        <end position="322"/>
    </location>
</feature>
<gene>
    <name evidence="3" type="ORF">ACJMK2_037684</name>
</gene>
<accession>A0ABD3WL70</accession>
<feature type="region of interest" description="Disordered" evidence="1">
    <location>
        <begin position="537"/>
        <end position="560"/>
    </location>
</feature>
<dbReference type="InterPro" id="IPR019748">
    <property type="entry name" value="FERM_central"/>
</dbReference>
<dbReference type="Gene3D" id="3.10.20.90">
    <property type="entry name" value="Phosphatidylinositol 3-kinase Catalytic Subunit, Chain A, domain 1"/>
    <property type="match status" value="1"/>
</dbReference>
<feature type="region of interest" description="Disordered" evidence="1">
    <location>
        <begin position="605"/>
        <end position="653"/>
    </location>
</feature>
<evidence type="ECO:0000259" key="2">
    <source>
        <dbReference type="PROSITE" id="PS50057"/>
    </source>
</evidence>
<dbReference type="InterPro" id="IPR011993">
    <property type="entry name" value="PH-like_dom_sf"/>
</dbReference>
<comment type="caution">
    <text evidence="3">The sequence shown here is derived from an EMBL/GenBank/DDBJ whole genome shotgun (WGS) entry which is preliminary data.</text>
</comment>
<dbReference type="CDD" id="cd17101">
    <property type="entry name" value="FERM_F1_PTPN13_like"/>
    <property type="match status" value="1"/>
</dbReference>
<dbReference type="SUPFAM" id="SSF47031">
    <property type="entry name" value="Second domain of FERM"/>
    <property type="match status" value="1"/>
</dbReference>
<dbReference type="Proteomes" id="UP001634394">
    <property type="component" value="Unassembled WGS sequence"/>
</dbReference>